<dbReference type="Proteomes" id="UP000827872">
    <property type="component" value="Linkage Group LG03"/>
</dbReference>
<keyword evidence="2" id="KW-1185">Reference proteome</keyword>
<sequence>MVAFNTQDPSLLFMSICLWQISKKMFCTQVGRQNPCWVDPVSQAEILIGHVEQKDCNISGQSFCLEPWWRTYGTSDVHGLRFPSAPASMANWPCARNMLGN</sequence>
<dbReference type="EMBL" id="CM037616">
    <property type="protein sequence ID" value="KAH7992425.1"/>
    <property type="molecule type" value="Genomic_DNA"/>
</dbReference>
<organism evidence="1 2">
    <name type="scientific">Sphaerodactylus townsendi</name>
    <dbReference type="NCBI Taxonomy" id="933632"/>
    <lineage>
        <taxon>Eukaryota</taxon>
        <taxon>Metazoa</taxon>
        <taxon>Chordata</taxon>
        <taxon>Craniata</taxon>
        <taxon>Vertebrata</taxon>
        <taxon>Euteleostomi</taxon>
        <taxon>Lepidosauria</taxon>
        <taxon>Squamata</taxon>
        <taxon>Bifurcata</taxon>
        <taxon>Gekkota</taxon>
        <taxon>Sphaerodactylidae</taxon>
        <taxon>Sphaerodactylus</taxon>
    </lineage>
</organism>
<accession>A0ACB8EJD5</accession>
<reference evidence="1" key="1">
    <citation type="submission" date="2021-08" db="EMBL/GenBank/DDBJ databases">
        <title>The first chromosome-level gecko genome reveals the dynamic sex chromosomes of Neotropical dwarf geckos (Sphaerodactylidae: Sphaerodactylus).</title>
        <authorList>
            <person name="Pinto B.J."/>
            <person name="Keating S.E."/>
            <person name="Gamble T."/>
        </authorList>
    </citation>
    <scope>NUCLEOTIDE SEQUENCE</scope>
    <source>
        <strain evidence="1">TG3544</strain>
    </source>
</reference>
<evidence type="ECO:0000313" key="2">
    <source>
        <dbReference type="Proteomes" id="UP000827872"/>
    </source>
</evidence>
<evidence type="ECO:0000313" key="1">
    <source>
        <dbReference type="EMBL" id="KAH7992425.1"/>
    </source>
</evidence>
<gene>
    <name evidence="1" type="ORF">K3G42_022915</name>
</gene>
<protein>
    <submittedName>
        <fullName evidence="1">Uncharacterized protein</fullName>
    </submittedName>
</protein>
<name>A0ACB8EJD5_9SAUR</name>
<comment type="caution">
    <text evidence="1">The sequence shown here is derived from an EMBL/GenBank/DDBJ whole genome shotgun (WGS) entry which is preliminary data.</text>
</comment>
<proteinExistence type="predicted"/>